<dbReference type="CDD" id="cd20338">
    <property type="entry name" value="BRcat_RBR_RNF19"/>
    <property type="match status" value="1"/>
</dbReference>
<evidence type="ECO:0000313" key="14">
    <source>
        <dbReference type="Proteomes" id="UP000887572"/>
    </source>
</evidence>
<dbReference type="InterPro" id="IPR031127">
    <property type="entry name" value="E3_UB_ligase_RBR"/>
</dbReference>
<dbReference type="AlphaFoldDB" id="A0A914HUI8"/>
<keyword evidence="8" id="KW-0862">Zinc</keyword>
<feature type="compositionally biased region" description="Low complexity" evidence="10">
    <location>
        <begin position="245"/>
        <end position="262"/>
    </location>
</feature>
<dbReference type="FunFam" id="3.30.40.10:FF:000137">
    <property type="entry name" value="RanBP-type and C3HC4-type zinc finger-containing protein 1"/>
    <property type="match status" value="1"/>
</dbReference>
<evidence type="ECO:0000256" key="1">
    <source>
        <dbReference type="ARBA" id="ARBA00001798"/>
    </source>
</evidence>
<dbReference type="CDD" id="cd20355">
    <property type="entry name" value="Rcat_RBR_RNF19"/>
    <property type="match status" value="1"/>
</dbReference>
<keyword evidence="11" id="KW-0812">Transmembrane</keyword>
<feature type="region of interest" description="Disordered" evidence="10">
    <location>
        <begin position="30"/>
        <end position="183"/>
    </location>
</feature>
<protein>
    <recommendedName>
        <fullName evidence="2">RBR-type E3 ubiquitin transferase</fullName>
        <ecNumber evidence="2">2.3.2.31</ecNumber>
    </recommendedName>
</protein>
<feature type="compositionally biased region" description="Polar residues" evidence="10">
    <location>
        <begin position="144"/>
        <end position="160"/>
    </location>
</feature>
<dbReference type="InterPro" id="IPR044066">
    <property type="entry name" value="TRIAD_supradom"/>
</dbReference>
<feature type="region of interest" description="Disordered" evidence="10">
    <location>
        <begin position="743"/>
        <end position="784"/>
    </location>
</feature>
<evidence type="ECO:0000256" key="4">
    <source>
        <dbReference type="ARBA" id="ARBA00022723"/>
    </source>
</evidence>
<evidence type="ECO:0000256" key="7">
    <source>
        <dbReference type="ARBA" id="ARBA00022786"/>
    </source>
</evidence>
<feature type="compositionally biased region" description="Basic and acidic residues" evidence="10">
    <location>
        <begin position="36"/>
        <end position="50"/>
    </location>
</feature>
<keyword evidence="11" id="KW-1133">Transmembrane helix</keyword>
<feature type="region of interest" description="Disordered" evidence="10">
    <location>
        <begin position="618"/>
        <end position="657"/>
    </location>
</feature>
<dbReference type="InterPro" id="IPR001841">
    <property type="entry name" value="Znf_RING"/>
</dbReference>
<feature type="compositionally biased region" description="Basic and acidic residues" evidence="10">
    <location>
        <begin position="161"/>
        <end position="178"/>
    </location>
</feature>
<dbReference type="GO" id="GO:0061630">
    <property type="term" value="F:ubiquitin protein ligase activity"/>
    <property type="evidence" value="ECO:0007669"/>
    <property type="project" value="UniProtKB-EC"/>
</dbReference>
<feature type="region of interest" description="Disordered" evidence="10">
    <location>
        <begin position="245"/>
        <end position="264"/>
    </location>
</feature>
<feature type="domain" description="RING-type" evidence="12">
    <location>
        <begin position="272"/>
        <end position="320"/>
    </location>
</feature>
<feature type="transmembrane region" description="Helical" evidence="11">
    <location>
        <begin position="549"/>
        <end position="579"/>
    </location>
</feature>
<dbReference type="GO" id="GO:0016567">
    <property type="term" value="P:protein ubiquitination"/>
    <property type="evidence" value="ECO:0007669"/>
    <property type="project" value="InterPro"/>
</dbReference>
<dbReference type="PROSITE" id="PS51873">
    <property type="entry name" value="TRIAD"/>
    <property type="match status" value="1"/>
</dbReference>
<keyword evidence="5" id="KW-0677">Repeat</keyword>
<evidence type="ECO:0000256" key="5">
    <source>
        <dbReference type="ARBA" id="ARBA00022737"/>
    </source>
</evidence>
<organism evidence="14 15">
    <name type="scientific">Globodera rostochiensis</name>
    <name type="common">Golden nematode worm</name>
    <name type="synonym">Heterodera rostochiensis</name>
    <dbReference type="NCBI Taxonomy" id="31243"/>
    <lineage>
        <taxon>Eukaryota</taxon>
        <taxon>Metazoa</taxon>
        <taxon>Ecdysozoa</taxon>
        <taxon>Nematoda</taxon>
        <taxon>Chromadorea</taxon>
        <taxon>Rhabditida</taxon>
        <taxon>Tylenchina</taxon>
        <taxon>Tylenchomorpha</taxon>
        <taxon>Tylenchoidea</taxon>
        <taxon>Heteroderidae</taxon>
        <taxon>Heteroderinae</taxon>
        <taxon>Globodera</taxon>
    </lineage>
</organism>
<dbReference type="InterPro" id="IPR013083">
    <property type="entry name" value="Znf_RING/FYVE/PHD"/>
</dbReference>
<dbReference type="InterPro" id="IPR002867">
    <property type="entry name" value="IBR_dom"/>
</dbReference>
<dbReference type="EC" id="2.3.2.31" evidence="2"/>
<sequence>MNSSNSSGSKCSKNLDIVMESADEGQALLTAPIHRPSVENENGEKTKEAANADMNTSFYQENERKSVHAAQHAPTKMKTTTTTAVSEDDDNKSVLKGRKRANQQPSRVERSRRSVITFLNNITAPPTRTDGKSLRSLSVSASSIQHQPSHTTASAEQKSQVQHEKTKIMTDVGSEKGHRPSKSLCGRAADDLQQANQHLNAHAGAISNASNGEFSPLGGSAEKSANAFCATSIWSVADKLSIKSGASNASSSGHSESQSNLSVGKQSKARECPVCYVRQHPSNFQKLKTCSHLTCKSCLVKYLNLEIMESRTNISCPNCTALLHASDIYALLEHQPDLVERYEIFALRRVLSTDPDARWCPAPDCTYAVIAYSCAACPQLRCERCDTMFCYHCKNNWHPNQTCDQARAKLSGMRGFGAQSAILTDPTGNDMTKACPRCGVQIMKMNDGSCNHMQCVLCNAEFCWLCLKQINELHYLSPTGCTFWGKKPWTRKKKLLWQVGTLIGAPLGIALIAGLAVPGIICGVPIFVGRKTYQRFIYLSKTKRRLVTVLGVFGSLIVSPVLAVLTVGVGVPIMLAYVYGVIPLSLCRNGGCGGSNTEDSANGVSDFEAAYGEEMFQPGESVIDGPKNDEQKKTEGGQQQREEEKASNKSSFHHRRQSIASSGLVSLTDKVNTEDASIQAIAGSQYNFDNRSVHTVWSNGQYVAQLGTVELAQEATSYNNEDAENSSTLACCSASIVAQASERRSLSGSNGSFRNATRPRSSISNSRGNSEEKGKFSRKVSRNCKEQGKVGEGLEILVQQSRRSSSPLVKQTNPLVVVSPSASTLRDTDTLPTVGTRWQRSRLSIRTFFRHPVNSIFGTKSAGVRS</sequence>
<dbReference type="FunFam" id="1.20.120.1750:FF:000017">
    <property type="entry name" value="RBR-type E3 ubiquitin transferase"/>
    <property type="match status" value="1"/>
</dbReference>
<keyword evidence="6 9" id="KW-0863">Zinc-finger</keyword>
<evidence type="ECO:0000256" key="10">
    <source>
        <dbReference type="SAM" id="MobiDB-lite"/>
    </source>
</evidence>
<evidence type="ECO:0000313" key="15">
    <source>
        <dbReference type="WBParaSite" id="Gr19_v10_g4304.t1"/>
    </source>
</evidence>
<evidence type="ECO:0000256" key="11">
    <source>
        <dbReference type="SAM" id="Phobius"/>
    </source>
</evidence>
<proteinExistence type="predicted"/>
<dbReference type="Gene3D" id="1.20.120.1750">
    <property type="match status" value="1"/>
</dbReference>
<keyword evidence="7" id="KW-0833">Ubl conjugation pathway</keyword>
<keyword evidence="14" id="KW-1185">Reference proteome</keyword>
<evidence type="ECO:0000259" key="13">
    <source>
        <dbReference type="PROSITE" id="PS51873"/>
    </source>
</evidence>
<accession>A0A914HUI8</accession>
<evidence type="ECO:0000256" key="3">
    <source>
        <dbReference type="ARBA" id="ARBA00022679"/>
    </source>
</evidence>
<feature type="domain" description="RING-type" evidence="13">
    <location>
        <begin position="268"/>
        <end position="485"/>
    </location>
</feature>
<keyword evidence="3" id="KW-0808">Transferase</keyword>
<name>A0A914HUI8_GLORO</name>
<evidence type="ECO:0000256" key="9">
    <source>
        <dbReference type="PROSITE-ProRule" id="PRU00175"/>
    </source>
</evidence>
<feature type="transmembrane region" description="Helical" evidence="11">
    <location>
        <begin position="495"/>
        <end position="528"/>
    </location>
</feature>
<dbReference type="GO" id="GO:0008270">
    <property type="term" value="F:zinc ion binding"/>
    <property type="evidence" value="ECO:0007669"/>
    <property type="project" value="UniProtKB-KW"/>
</dbReference>
<reference evidence="15" key="1">
    <citation type="submission" date="2022-11" db="UniProtKB">
        <authorList>
            <consortium name="WormBaseParasite"/>
        </authorList>
    </citation>
    <scope>IDENTIFICATION</scope>
</reference>
<dbReference type="Proteomes" id="UP000887572">
    <property type="component" value="Unplaced"/>
</dbReference>
<feature type="compositionally biased region" description="Polar residues" evidence="10">
    <location>
        <begin position="746"/>
        <end position="768"/>
    </location>
</feature>
<keyword evidence="11" id="KW-0472">Membrane</keyword>
<comment type="catalytic activity">
    <reaction evidence="1">
        <text>[E2 ubiquitin-conjugating enzyme]-S-ubiquitinyl-L-cysteine + [acceptor protein]-L-lysine = [E2 ubiquitin-conjugating enzyme]-L-cysteine + [acceptor protein]-N(6)-ubiquitinyl-L-lysine.</text>
        <dbReference type="EC" id="2.3.2.31"/>
    </reaction>
</comment>
<dbReference type="PROSITE" id="PS50089">
    <property type="entry name" value="ZF_RING_2"/>
    <property type="match status" value="1"/>
</dbReference>
<evidence type="ECO:0000256" key="6">
    <source>
        <dbReference type="ARBA" id="ARBA00022771"/>
    </source>
</evidence>
<dbReference type="WBParaSite" id="Gr19_v10_g4304.t1">
    <property type="protein sequence ID" value="Gr19_v10_g4304.t1"/>
    <property type="gene ID" value="Gr19_v10_g4304"/>
</dbReference>
<evidence type="ECO:0000256" key="8">
    <source>
        <dbReference type="ARBA" id="ARBA00022833"/>
    </source>
</evidence>
<dbReference type="Gene3D" id="3.30.40.10">
    <property type="entry name" value="Zinc/RING finger domain, C3HC4 (zinc finger)"/>
    <property type="match status" value="1"/>
</dbReference>
<dbReference type="SUPFAM" id="SSF57850">
    <property type="entry name" value="RING/U-box"/>
    <property type="match status" value="3"/>
</dbReference>
<feature type="compositionally biased region" description="Low complexity" evidence="10">
    <location>
        <begin position="134"/>
        <end position="143"/>
    </location>
</feature>
<feature type="compositionally biased region" description="Polar residues" evidence="10">
    <location>
        <begin position="117"/>
        <end position="126"/>
    </location>
</feature>
<keyword evidence="4" id="KW-0479">Metal-binding</keyword>
<dbReference type="PANTHER" id="PTHR11685">
    <property type="entry name" value="RBR FAMILY RING FINGER AND IBR DOMAIN-CONTAINING"/>
    <property type="match status" value="1"/>
</dbReference>
<evidence type="ECO:0000256" key="2">
    <source>
        <dbReference type="ARBA" id="ARBA00012251"/>
    </source>
</evidence>
<dbReference type="SMART" id="SM00647">
    <property type="entry name" value="IBR"/>
    <property type="match status" value="2"/>
</dbReference>
<dbReference type="Pfam" id="PF22191">
    <property type="entry name" value="IBR_1"/>
    <property type="match status" value="1"/>
</dbReference>
<evidence type="ECO:0000259" key="12">
    <source>
        <dbReference type="PROSITE" id="PS50089"/>
    </source>
</evidence>
<dbReference type="Pfam" id="PF01485">
    <property type="entry name" value="IBR"/>
    <property type="match status" value="1"/>
</dbReference>
<feature type="compositionally biased region" description="Basic and acidic residues" evidence="10">
    <location>
        <begin position="626"/>
        <end position="647"/>
    </location>
</feature>